<evidence type="ECO:0000313" key="1">
    <source>
        <dbReference type="EMBL" id="JAI04069.1"/>
    </source>
</evidence>
<protein>
    <submittedName>
        <fullName evidence="1">Uncharacterized protein</fullName>
    </submittedName>
</protein>
<reference evidence="1" key="1">
    <citation type="submission" date="2014-11" db="EMBL/GenBank/DDBJ databases">
        <authorList>
            <person name="Amaro Gonzalez C."/>
        </authorList>
    </citation>
    <scope>NUCLEOTIDE SEQUENCE</scope>
</reference>
<proteinExistence type="predicted"/>
<dbReference type="EMBL" id="GBXM01004509">
    <property type="protein sequence ID" value="JAI04069.1"/>
    <property type="molecule type" value="Transcribed_RNA"/>
</dbReference>
<reference evidence="1" key="2">
    <citation type="journal article" date="2015" name="Fish Shellfish Immunol.">
        <title>Early steps in the European eel (Anguilla anguilla)-Vibrio vulnificus interaction in the gills: Role of the RtxA13 toxin.</title>
        <authorList>
            <person name="Callol A."/>
            <person name="Pajuelo D."/>
            <person name="Ebbesson L."/>
            <person name="Teles M."/>
            <person name="MacKenzie S."/>
            <person name="Amaro C."/>
        </authorList>
    </citation>
    <scope>NUCLEOTIDE SEQUENCE</scope>
</reference>
<accession>A0A0E9XQU5</accession>
<sequence length="31" mass="3548">MFNTRQTSMQKGGLVFEKFISESSYAVFTVN</sequence>
<organism evidence="1">
    <name type="scientific">Anguilla anguilla</name>
    <name type="common">European freshwater eel</name>
    <name type="synonym">Muraena anguilla</name>
    <dbReference type="NCBI Taxonomy" id="7936"/>
    <lineage>
        <taxon>Eukaryota</taxon>
        <taxon>Metazoa</taxon>
        <taxon>Chordata</taxon>
        <taxon>Craniata</taxon>
        <taxon>Vertebrata</taxon>
        <taxon>Euteleostomi</taxon>
        <taxon>Actinopterygii</taxon>
        <taxon>Neopterygii</taxon>
        <taxon>Teleostei</taxon>
        <taxon>Anguilliformes</taxon>
        <taxon>Anguillidae</taxon>
        <taxon>Anguilla</taxon>
    </lineage>
</organism>
<dbReference type="AlphaFoldDB" id="A0A0E9XQU5"/>
<name>A0A0E9XQU5_ANGAN</name>